<reference evidence="8 9" key="1">
    <citation type="journal article" date="2023" name="Plants (Basel)">
        <title>Bridging the Gap: Combining Genomics and Transcriptomics Approaches to Understand Stylosanthes scabra, an Orphan Legume from the Brazilian Caatinga.</title>
        <authorList>
            <person name="Ferreira-Neto J.R.C."/>
            <person name="da Silva M.D."/>
            <person name="Binneck E."/>
            <person name="de Melo N.F."/>
            <person name="da Silva R.H."/>
            <person name="de Melo A.L.T.M."/>
            <person name="Pandolfi V."/>
            <person name="Bustamante F.O."/>
            <person name="Brasileiro-Vidal A.C."/>
            <person name="Benko-Iseppon A.M."/>
        </authorList>
    </citation>
    <scope>NUCLEOTIDE SEQUENCE [LARGE SCALE GENOMIC DNA]</scope>
    <source>
        <tissue evidence="8">Leaves</tissue>
    </source>
</reference>
<evidence type="ECO:0000256" key="1">
    <source>
        <dbReference type="ARBA" id="ARBA00005765"/>
    </source>
</evidence>
<dbReference type="EC" id="5.3.1.5" evidence="2"/>
<dbReference type="InterPro" id="IPR036237">
    <property type="entry name" value="Xyl_isomerase-like_sf"/>
</dbReference>
<comment type="similarity">
    <text evidence="1">Belongs to the xylose isomerase family.</text>
</comment>
<protein>
    <recommendedName>
        <fullName evidence="2">xylose isomerase</fullName>
        <ecNumber evidence="2">5.3.1.5</ecNumber>
    </recommendedName>
</protein>
<dbReference type="Gene3D" id="3.20.20.150">
    <property type="entry name" value="Divalent-metal-dependent TIM barrel enzymes"/>
    <property type="match status" value="2"/>
</dbReference>
<dbReference type="PROSITE" id="PS51415">
    <property type="entry name" value="XYLOSE_ISOMERASE"/>
    <property type="match status" value="1"/>
</dbReference>
<evidence type="ECO:0000256" key="3">
    <source>
        <dbReference type="ARBA" id="ARBA00022629"/>
    </source>
</evidence>
<dbReference type="InterPro" id="IPR001998">
    <property type="entry name" value="Xylose_isomerase"/>
</dbReference>
<organism evidence="8 9">
    <name type="scientific">Stylosanthes scabra</name>
    <dbReference type="NCBI Taxonomy" id="79078"/>
    <lineage>
        <taxon>Eukaryota</taxon>
        <taxon>Viridiplantae</taxon>
        <taxon>Streptophyta</taxon>
        <taxon>Embryophyta</taxon>
        <taxon>Tracheophyta</taxon>
        <taxon>Spermatophyta</taxon>
        <taxon>Magnoliopsida</taxon>
        <taxon>eudicotyledons</taxon>
        <taxon>Gunneridae</taxon>
        <taxon>Pentapetalae</taxon>
        <taxon>rosids</taxon>
        <taxon>fabids</taxon>
        <taxon>Fabales</taxon>
        <taxon>Fabaceae</taxon>
        <taxon>Papilionoideae</taxon>
        <taxon>50 kb inversion clade</taxon>
        <taxon>dalbergioids sensu lato</taxon>
        <taxon>Dalbergieae</taxon>
        <taxon>Pterocarpus clade</taxon>
        <taxon>Stylosanthes</taxon>
    </lineage>
</organism>
<evidence type="ECO:0000256" key="6">
    <source>
        <dbReference type="ARBA" id="ARBA00023277"/>
    </source>
</evidence>
<sequence length="143" mass="16561">MRRRERTDVEDLFIAHIIGMDTMARGLRNAAKLIEDGTLAELVRKRYQSFDTDIGAHIEKNRKSISYLVRFSHKNQLAKNWSKNSLVLATWYSMFLVVNFCHQRLVSGKADFDFLEKKVKEWGEPTVASAKQELAEMILQSVL</sequence>
<evidence type="ECO:0000313" key="9">
    <source>
        <dbReference type="Proteomes" id="UP001341840"/>
    </source>
</evidence>
<evidence type="ECO:0000256" key="2">
    <source>
        <dbReference type="ARBA" id="ARBA00011958"/>
    </source>
</evidence>
<evidence type="ECO:0000313" key="8">
    <source>
        <dbReference type="EMBL" id="MED6145445.1"/>
    </source>
</evidence>
<dbReference type="PANTHER" id="PTHR48408">
    <property type="match status" value="1"/>
</dbReference>
<comment type="catalytic activity">
    <reaction evidence="7">
        <text>alpha-D-xylose = alpha-D-xylulofuranose</text>
        <dbReference type="Rhea" id="RHEA:22816"/>
        <dbReference type="ChEBI" id="CHEBI:28518"/>
        <dbReference type="ChEBI" id="CHEBI:188998"/>
        <dbReference type="EC" id="5.3.1.5"/>
    </reaction>
</comment>
<keyword evidence="4" id="KW-0479">Metal-binding</keyword>
<dbReference type="EMBL" id="JASCZI010090713">
    <property type="protein sequence ID" value="MED6145445.1"/>
    <property type="molecule type" value="Genomic_DNA"/>
</dbReference>
<comment type="caution">
    <text evidence="8">The sequence shown here is derived from an EMBL/GenBank/DDBJ whole genome shotgun (WGS) entry which is preliminary data.</text>
</comment>
<proteinExistence type="inferred from homology"/>
<evidence type="ECO:0000256" key="5">
    <source>
        <dbReference type="ARBA" id="ARBA00023235"/>
    </source>
</evidence>
<name>A0ABU6TAR1_9FABA</name>
<keyword evidence="5" id="KW-0413">Isomerase</keyword>
<keyword evidence="3" id="KW-0859">Xylose metabolism</keyword>
<gene>
    <name evidence="8" type="ORF">PIB30_025271</name>
</gene>
<dbReference type="Proteomes" id="UP001341840">
    <property type="component" value="Unassembled WGS sequence"/>
</dbReference>
<keyword evidence="6" id="KW-0119">Carbohydrate metabolism</keyword>
<dbReference type="PANTHER" id="PTHR48408:SF1">
    <property type="entry name" value="XYLOSE ISOMERASE"/>
    <property type="match status" value="1"/>
</dbReference>
<evidence type="ECO:0000256" key="7">
    <source>
        <dbReference type="ARBA" id="ARBA00033659"/>
    </source>
</evidence>
<keyword evidence="9" id="KW-1185">Reference proteome</keyword>
<evidence type="ECO:0000256" key="4">
    <source>
        <dbReference type="ARBA" id="ARBA00022723"/>
    </source>
</evidence>
<dbReference type="SUPFAM" id="SSF51658">
    <property type="entry name" value="Xylose isomerase-like"/>
    <property type="match status" value="1"/>
</dbReference>
<accession>A0ABU6TAR1</accession>